<keyword evidence="8 11" id="KW-1133">Transmembrane helix</keyword>
<evidence type="ECO:0000259" key="12">
    <source>
        <dbReference type="Pfam" id="PF08263"/>
    </source>
</evidence>
<comment type="subcellular location">
    <subcellularLocation>
        <location evidence="1">Cell membrane</location>
        <topology evidence="1">Single-pass type I membrane protein</topology>
    </subcellularLocation>
</comment>
<dbReference type="EMBL" id="BSEH01000110">
    <property type="protein sequence ID" value="GLJ57359.1"/>
    <property type="molecule type" value="Genomic_DNA"/>
</dbReference>
<keyword evidence="19" id="KW-1185">Reference proteome</keyword>
<dbReference type="PANTHER" id="PTHR48063:SF112">
    <property type="entry name" value="RECEPTOR LIKE PROTEIN 30-LIKE"/>
    <property type="match status" value="1"/>
</dbReference>
<dbReference type="SMART" id="SM00369">
    <property type="entry name" value="LRR_TYP"/>
    <property type="match status" value="11"/>
</dbReference>
<keyword evidence="10" id="KW-0325">Glycoprotein</keyword>
<keyword evidence="7" id="KW-0677">Repeat</keyword>
<evidence type="ECO:0000256" key="9">
    <source>
        <dbReference type="ARBA" id="ARBA00023136"/>
    </source>
</evidence>
<dbReference type="GO" id="GO:0005886">
    <property type="term" value="C:plasma membrane"/>
    <property type="evidence" value="ECO:0007669"/>
    <property type="project" value="UniProtKB-SubCell"/>
</dbReference>
<dbReference type="PANTHER" id="PTHR48063">
    <property type="entry name" value="LRR RECEPTOR-LIKE KINASE"/>
    <property type="match status" value="1"/>
</dbReference>
<dbReference type="InterPro" id="IPR055414">
    <property type="entry name" value="LRR_R13L4/SHOC2-like"/>
</dbReference>
<dbReference type="FunFam" id="3.80.10.10:FF:000111">
    <property type="entry name" value="LRR receptor-like serine/threonine-protein kinase ERECTA"/>
    <property type="match status" value="1"/>
</dbReference>
<dbReference type="SUPFAM" id="SSF52058">
    <property type="entry name" value="L domain-like"/>
    <property type="match status" value="1"/>
</dbReference>
<feature type="domain" description="Leucine-rich repeat-containing N-terminal plant-type" evidence="12">
    <location>
        <begin position="35"/>
        <end position="71"/>
    </location>
</feature>
<gene>
    <name evidence="14" type="ORF">SUGI_1322210</name>
    <name evidence="15" type="ORF">SUGI_1322240</name>
    <name evidence="16" type="ORF">SUGI_1322270</name>
    <name evidence="17" type="ORF">SUGI_1322300</name>
    <name evidence="18" type="ORF">SUGI_1484840</name>
</gene>
<dbReference type="PRINTS" id="PR00019">
    <property type="entry name" value="LEURICHRPT"/>
</dbReference>
<dbReference type="Pfam" id="PF00560">
    <property type="entry name" value="LRR_1"/>
    <property type="match status" value="7"/>
</dbReference>
<dbReference type="PROSITE" id="PS51450">
    <property type="entry name" value="LRR"/>
    <property type="match status" value="1"/>
</dbReference>
<dbReference type="InterPro" id="IPR003591">
    <property type="entry name" value="Leu-rich_rpt_typical-subtyp"/>
</dbReference>
<protein>
    <recommendedName>
        <fullName evidence="20">Leucine-rich repeat-containing N-terminal plant-type domain-containing protein</fullName>
    </recommendedName>
</protein>
<dbReference type="EMBL" id="BSEH01000110">
    <property type="protein sequence ID" value="GLJ57356.1"/>
    <property type="molecule type" value="Genomic_DNA"/>
</dbReference>
<dbReference type="InterPro" id="IPR001611">
    <property type="entry name" value="Leu-rich_rpt"/>
</dbReference>
<dbReference type="AlphaFoldDB" id="A0AAD3RQH5"/>
<evidence type="ECO:0000256" key="7">
    <source>
        <dbReference type="ARBA" id="ARBA00022737"/>
    </source>
</evidence>
<keyword evidence="5 11" id="KW-0812">Transmembrane</keyword>
<evidence type="ECO:0000313" key="18">
    <source>
        <dbReference type="EMBL" id="GLJ58924.1"/>
    </source>
</evidence>
<keyword evidence="3" id="KW-1003">Cell membrane</keyword>
<dbReference type="Pfam" id="PF08263">
    <property type="entry name" value="LRRNT_2"/>
    <property type="match status" value="1"/>
</dbReference>
<dbReference type="FunFam" id="3.80.10.10:FF:000095">
    <property type="entry name" value="LRR receptor-like serine/threonine-protein kinase GSO1"/>
    <property type="match status" value="2"/>
</dbReference>
<dbReference type="EMBL" id="BSEH01000606">
    <property type="protein sequence ID" value="GLJ58924.1"/>
    <property type="molecule type" value="Genomic_DNA"/>
</dbReference>
<dbReference type="InterPro" id="IPR032675">
    <property type="entry name" value="LRR_dom_sf"/>
</dbReference>
<feature type="domain" description="Disease resistance R13L4/SHOC-2-like LRR" evidence="13">
    <location>
        <begin position="258"/>
        <end position="416"/>
    </location>
</feature>
<dbReference type="Gene3D" id="3.80.10.10">
    <property type="entry name" value="Ribonuclease Inhibitor"/>
    <property type="match status" value="6"/>
</dbReference>
<dbReference type="InterPro" id="IPR013210">
    <property type="entry name" value="LRR_N_plant-typ"/>
</dbReference>
<evidence type="ECO:0000256" key="10">
    <source>
        <dbReference type="ARBA" id="ARBA00023180"/>
    </source>
</evidence>
<keyword evidence="6" id="KW-0732">Signal</keyword>
<dbReference type="InterPro" id="IPR046956">
    <property type="entry name" value="RLP23-like"/>
</dbReference>
<evidence type="ECO:0000256" key="11">
    <source>
        <dbReference type="SAM" id="Phobius"/>
    </source>
</evidence>
<evidence type="ECO:0000313" key="17">
    <source>
        <dbReference type="EMBL" id="GLJ57362.1"/>
    </source>
</evidence>
<evidence type="ECO:0000256" key="8">
    <source>
        <dbReference type="ARBA" id="ARBA00022989"/>
    </source>
</evidence>
<dbReference type="Pfam" id="PF13855">
    <property type="entry name" value="LRR_8"/>
    <property type="match status" value="2"/>
</dbReference>
<dbReference type="SUPFAM" id="SSF52047">
    <property type="entry name" value="RNI-like"/>
    <property type="match status" value="2"/>
</dbReference>
<evidence type="ECO:0000313" key="19">
    <source>
        <dbReference type="Proteomes" id="UP001234787"/>
    </source>
</evidence>
<evidence type="ECO:0008006" key="20">
    <source>
        <dbReference type="Google" id="ProtNLM"/>
    </source>
</evidence>
<evidence type="ECO:0000256" key="3">
    <source>
        <dbReference type="ARBA" id="ARBA00022475"/>
    </source>
</evidence>
<evidence type="ECO:0000256" key="4">
    <source>
        <dbReference type="ARBA" id="ARBA00022614"/>
    </source>
</evidence>
<evidence type="ECO:0000256" key="6">
    <source>
        <dbReference type="ARBA" id="ARBA00022729"/>
    </source>
</evidence>
<evidence type="ECO:0000259" key="13">
    <source>
        <dbReference type="Pfam" id="PF23598"/>
    </source>
</evidence>
<reference evidence="14" key="1">
    <citation type="submission" date="2022-12" db="EMBL/GenBank/DDBJ databases">
        <title>Chromosome-Level Genome Assembly of Japanese Cedar (Cryptomeriajaponica D. Don).</title>
        <authorList>
            <person name="Fujino T."/>
            <person name="Yamaguchi K."/>
            <person name="Yokoyama T."/>
            <person name="Hamanaka T."/>
            <person name="Harazono Y."/>
            <person name="Kamada H."/>
            <person name="Kobayashi W."/>
            <person name="Ujino-Ihara T."/>
            <person name="Uchiyama K."/>
            <person name="Matsumoto A."/>
            <person name="Izuno A."/>
            <person name="Tsumura Y."/>
            <person name="Toyoda A."/>
            <person name="Shigenobu S."/>
            <person name="Moriguchi Y."/>
            <person name="Ueno S."/>
            <person name="Kasahara M."/>
        </authorList>
    </citation>
    <scope>NUCLEOTIDE SEQUENCE</scope>
</reference>
<dbReference type="EMBL" id="BSEH01000110">
    <property type="protein sequence ID" value="GLJ57353.1"/>
    <property type="molecule type" value="Genomic_DNA"/>
</dbReference>
<evidence type="ECO:0000256" key="1">
    <source>
        <dbReference type="ARBA" id="ARBA00004251"/>
    </source>
</evidence>
<dbReference type="EMBL" id="BSEH01000110">
    <property type="protein sequence ID" value="GLJ57362.1"/>
    <property type="molecule type" value="Genomic_DNA"/>
</dbReference>
<dbReference type="Pfam" id="PF23598">
    <property type="entry name" value="LRR_14"/>
    <property type="match status" value="1"/>
</dbReference>
<evidence type="ECO:0000313" key="14">
    <source>
        <dbReference type="EMBL" id="GLJ57353.1"/>
    </source>
</evidence>
<evidence type="ECO:0000313" key="15">
    <source>
        <dbReference type="EMBL" id="GLJ57356.1"/>
    </source>
</evidence>
<dbReference type="Proteomes" id="UP001234787">
    <property type="component" value="Unassembled WGS sequence"/>
</dbReference>
<comment type="similarity">
    <text evidence="2">Belongs to the RLP family.</text>
</comment>
<evidence type="ECO:0000256" key="5">
    <source>
        <dbReference type="ARBA" id="ARBA00022692"/>
    </source>
</evidence>
<keyword evidence="9 11" id="KW-0472">Membrane</keyword>
<dbReference type="SMART" id="SM00365">
    <property type="entry name" value="LRR_SD22"/>
    <property type="match status" value="6"/>
</dbReference>
<name>A0AAD3RQH5_CRYJA</name>
<evidence type="ECO:0000313" key="16">
    <source>
        <dbReference type="EMBL" id="GLJ57359.1"/>
    </source>
</evidence>
<accession>A0AAD3RQH5</accession>
<proteinExistence type="inferred from homology"/>
<feature type="transmembrane region" description="Helical" evidence="11">
    <location>
        <begin position="869"/>
        <end position="890"/>
    </location>
</feature>
<sequence length="917" mass="100218">MEATVSYSKVALAIITISCGLLCLIAYPTMACPLTDRNVLLDFKADLADEDKRLSSWHGLNCCTWSGVGCNFGTGHVSLLDLNGYNLEGDIHSSLFELAELEHLDLSDNYFQGNITPHIGMLKKLSFLALSDAGDANEFYVSLESLSNLVSLEYLVLDGLNISVGKESAEAVGSLRNLQELSMSGCGLSGPIPNSLVKLTSLLHLDLSRNSLLAQIPAWFENVTAHLLSLDLSDNYNLGGDISFIGQQISPSLTRIILSRTAVEGEIPSAIGNVSSLESLHLFNTRIEGKIPLSIANLSKLFSLDLSHNNLRGSIPPSLGSLSSLSYLDLSYNQFNGAIPRTISDLVSLKHLWLDSNGLSGSISLSLLDNLTRLEYLFLSNNHLTVSSDSPWIPQFRNLQALRLSSCNLDRIPPFLVTQYGMIELDLSANRIATDIPSWIWDLTSLYYLNLSCNQLTGSLPSSLTSMTLMYLDLHNNSLEGPLPLPPDAHLLDLSGNQFNGSIPADTGAYLSNSWYLSLSRNNLSGAIPDSICTPELQVLDLSSNMLSNMIPPHLIRKCSSLNVLDLAENHLEGKMPAEWGNLKEINTLKLAGNKLRGLLPSSLSKCHTLQVLDLGNNKLQGTIPHWIGKLSQLHVLVLRSNHFHGSVPRQVIDLSNLQILDLSHNRLSGPIPSNLTNLLAMVNESQSNPNHLEKYTLDGAIYTNKIVMSWKGGDGEFVKVLFILKCIDLSNNNLSGNIPLKMGSLKGLIVLNLSRNHLSGPIPKTLGDMDQLESLDLSINRLNGKIPLELQLLTYLEFLNLSYNMLDGKVPHGGQFLTFGESSYLGNPKLSEIPFTNTTVCNNSSGYDNCTSIETIGVENSDAEMKGWAIGLGLSYSLGFSIVIGILCFNNRIRKRVFNLYDDAVLAVDRCITGNK</sequence>
<comment type="caution">
    <text evidence="14">The sequence shown here is derived from an EMBL/GenBank/DDBJ whole genome shotgun (WGS) entry which is preliminary data.</text>
</comment>
<organism evidence="14 19">
    <name type="scientific">Cryptomeria japonica</name>
    <name type="common">Japanese cedar</name>
    <name type="synonym">Cupressus japonica</name>
    <dbReference type="NCBI Taxonomy" id="3369"/>
    <lineage>
        <taxon>Eukaryota</taxon>
        <taxon>Viridiplantae</taxon>
        <taxon>Streptophyta</taxon>
        <taxon>Embryophyta</taxon>
        <taxon>Tracheophyta</taxon>
        <taxon>Spermatophyta</taxon>
        <taxon>Pinopsida</taxon>
        <taxon>Pinidae</taxon>
        <taxon>Conifers II</taxon>
        <taxon>Cupressales</taxon>
        <taxon>Cupressaceae</taxon>
        <taxon>Cryptomeria</taxon>
    </lineage>
</organism>
<evidence type="ECO:0000256" key="2">
    <source>
        <dbReference type="ARBA" id="ARBA00009592"/>
    </source>
</evidence>
<keyword evidence="4" id="KW-0433">Leucine-rich repeat</keyword>